<evidence type="ECO:0000313" key="2">
    <source>
        <dbReference type="EnsemblPlants" id="OGLUM03G25960.1"/>
    </source>
</evidence>
<protein>
    <submittedName>
        <fullName evidence="2">Uncharacterized protein</fullName>
    </submittedName>
</protein>
<dbReference type="Proteomes" id="UP000026961">
    <property type="component" value="Chromosome 3"/>
</dbReference>
<name>A0A0D9ZA82_9ORYZ</name>
<proteinExistence type="predicted"/>
<keyword evidence="3" id="KW-1185">Reference proteome</keyword>
<dbReference type="EnsemblPlants" id="OGLUM03G25960.1">
    <property type="protein sequence ID" value="OGLUM03G25960.1"/>
    <property type="gene ID" value="OGLUM03G25960"/>
</dbReference>
<sequence>MAVDGGGCSLQGRAPAWPPATSSRRGVAMDGRGRSLQRRAPTRRDAMHGQRRMWPPVTSPAWRVAAEDATTSNKPGVGVVAKDVAPATTSDVGRGRQRTQPPATTFDVRRGWRRTQPPATTSDMGRGGYHLISRKYHPIRGRNRLIPDRYHMIPHEYHLIRGRNRLMHDRYHLIPTLSDSTPLQYVPSASGGCGHDTVRNEIEAPLTVAATADTTR</sequence>
<feature type="region of interest" description="Disordered" evidence="1">
    <location>
        <begin position="1"/>
        <end position="54"/>
    </location>
</feature>
<reference evidence="2" key="2">
    <citation type="submission" date="2018-05" db="EMBL/GenBank/DDBJ databases">
        <title>OgluRS3 (Oryza glumaepatula Reference Sequence Version 3).</title>
        <authorList>
            <person name="Zhang J."/>
            <person name="Kudrna D."/>
            <person name="Lee S."/>
            <person name="Talag J."/>
            <person name="Welchert J."/>
            <person name="Wing R.A."/>
        </authorList>
    </citation>
    <scope>NUCLEOTIDE SEQUENCE [LARGE SCALE GENOMIC DNA]</scope>
</reference>
<dbReference type="HOGENOM" id="CLU_1279399_0_0_1"/>
<reference evidence="2" key="1">
    <citation type="submission" date="2015-04" db="UniProtKB">
        <authorList>
            <consortium name="EnsemblPlants"/>
        </authorList>
    </citation>
    <scope>IDENTIFICATION</scope>
</reference>
<accession>A0A0D9ZA82</accession>
<evidence type="ECO:0000313" key="3">
    <source>
        <dbReference type="Proteomes" id="UP000026961"/>
    </source>
</evidence>
<dbReference type="STRING" id="40148.A0A0D9ZA82"/>
<organism evidence="2">
    <name type="scientific">Oryza glumipatula</name>
    <dbReference type="NCBI Taxonomy" id="40148"/>
    <lineage>
        <taxon>Eukaryota</taxon>
        <taxon>Viridiplantae</taxon>
        <taxon>Streptophyta</taxon>
        <taxon>Embryophyta</taxon>
        <taxon>Tracheophyta</taxon>
        <taxon>Spermatophyta</taxon>
        <taxon>Magnoliopsida</taxon>
        <taxon>Liliopsida</taxon>
        <taxon>Poales</taxon>
        <taxon>Poaceae</taxon>
        <taxon>BOP clade</taxon>
        <taxon>Oryzoideae</taxon>
        <taxon>Oryzeae</taxon>
        <taxon>Oryzinae</taxon>
        <taxon>Oryza</taxon>
    </lineage>
</organism>
<dbReference type="Gramene" id="OGLUM03G25960.1">
    <property type="protein sequence ID" value="OGLUM03G25960.1"/>
    <property type="gene ID" value="OGLUM03G25960"/>
</dbReference>
<dbReference type="AlphaFoldDB" id="A0A0D9ZA82"/>
<evidence type="ECO:0000256" key="1">
    <source>
        <dbReference type="SAM" id="MobiDB-lite"/>
    </source>
</evidence>